<feature type="transmembrane region" description="Helical" evidence="1">
    <location>
        <begin position="2575"/>
        <end position="2597"/>
    </location>
</feature>
<organism evidence="3 4">
    <name type="scientific">Acholeplasma hippikon</name>
    <dbReference type="NCBI Taxonomy" id="264636"/>
    <lineage>
        <taxon>Bacteria</taxon>
        <taxon>Bacillati</taxon>
        <taxon>Mycoplasmatota</taxon>
        <taxon>Mollicutes</taxon>
        <taxon>Acholeplasmatales</taxon>
        <taxon>Acholeplasmataceae</taxon>
        <taxon>Acholeplasma</taxon>
    </lineage>
</organism>
<dbReference type="Pfam" id="PF12733">
    <property type="entry name" value="Cadherin-like"/>
    <property type="match status" value="4"/>
</dbReference>
<dbReference type="STRING" id="1408416.GCA_000702765_00469"/>
<dbReference type="InterPro" id="IPR025883">
    <property type="entry name" value="Cadherin-like_domain"/>
</dbReference>
<feature type="domain" description="Cadherin-like beta-sandwich-like" evidence="2">
    <location>
        <begin position="2489"/>
        <end position="2568"/>
    </location>
</feature>
<keyword evidence="1" id="KW-1133">Transmembrane helix</keyword>
<keyword evidence="4" id="KW-1185">Reference proteome</keyword>
<dbReference type="Proteomes" id="UP000290909">
    <property type="component" value="Chromosome"/>
</dbReference>
<feature type="domain" description="Cadherin-like beta-sandwich-like" evidence="2">
    <location>
        <begin position="2391"/>
        <end position="2468"/>
    </location>
</feature>
<keyword evidence="1" id="KW-0812">Transmembrane</keyword>
<gene>
    <name evidence="3" type="ORF">NCTC10172_01306</name>
</gene>
<name>A0A449BLC3_9MOLU</name>
<dbReference type="EMBL" id="LR215050">
    <property type="protein sequence ID" value="VEU83232.1"/>
    <property type="molecule type" value="Genomic_DNA"/>
</dbReference>
<proteinExistence type="predicted"/>
<dbReference type="KEGG" id="ahk:NCTC10172_01306"/>
<feature type="domain" description="Cadherin-like beta-sandwich-like" evidence="2">
    <location>
        <begin position="944"/>
        <end position="1034"/>
    </location>
</feature>
<sequence>MKKNNFIVVMLLCLSLFLSIVTTREVYSTTNYLFEMTVVESTTQKSSLSTEELITKIDPAYGDVRFDIYMKSIGQNRKLSAIQAGWVLPNPKTRYNEAFEEGDTLVDLGRNGKKNFFTLGGTSAYHLALADANTGAIGYEFTTDDVLIASIYIGFDSTFTNDDYFQFSLDFVGYFNAALDFTGYQEYDLSSVKVNGFETIEATADTNLKTLKVGSNELTIVNDNLYEVTLTYDESKQSLNDLVKYTLSKKQATSNLTSNKINDFKAGDEIYIDVTDDTVNTVETKRHTIIITDVLPVDTSIKSLGFNADNYFSLNQTFSPDTLNYSVTIPATRVSHGFIIKPIVTSSYATFEVKLDSQKITSQTGSYAINNLTRGNHTLEIIVHNNNLSKTYTISITQQTYDSTATLDSIAFYDQSNNTKPGNEHSSVVLNESSSSYRFDLLFIEKTVKSVSFEVSIYANDESIDGAKGNLVKDGNNFNKFKYATLIKIEKGERHTITFTVTAEDNTIYEYVYVIERELSTNTELKSVSVNEENNIFNINLVNNAYHYIIKNNDVEKIVITALGKDKEFSTVFIRMNQSIISNTIDVTNLTEGKHDFEIYVVAQDGLTVQTYPLYITKQSSDTSLSFKVRRYGQNDIILSDLDFELQGNNYVISNLPYDLSNLSFEVIATHANAKVEKTSGYGTFSQKANKITGNIQFTSTAEQTVAFVIRVTAENTNISSEYEITLTRNGAKTIDTLSELTVSNTTVQGFTKDLKPSSNLGLTVIDPQSVNETVYLEALASNLEETTKITYEYKLSTSQSYLTGQSINFERGKVYDVRITVRSEANTQSIYQFQFTVASSNHEITSIRLYDENNDEINLGYQANIYEYTINVPAKLSKVNIKTILKDEYATITTGADSNGYISLNPAGKNTIIEVYATSESKEKSKTYQITLVRGSYRTSAQLESLTVKLPTNDFMNIGFSSQTYTYNIRIDNLYEFIDLSASVKQSGETFLGGNTTYQERIFIEEGKTVTVTLIVVAEDGSTKGTYTINIKRANQDATLKEVVIDGISYDLGLFTNNILNLGNIQYHKSSFEVFIELNDPFATYTVQPSLNSNYWHLTQTGQLELVITVTAQDKETKQIYRIRLTREAASNDASLKNLVFESNEGNLLENITPVTTTNSVTYTLKVTRDVILTNIIAEANHSYAAINHAYISKTLTAGGEKLFTITVTAEDGKTVMNYYVSITQKNNDTTIQEIMINEISYDLTKQNKVYDLGQFNYSERIIDLYVLLSDETYASILLNDQVYTKQTYELKLNELSFTIRAKAEDGTLGETYTFKYVLKGMSTDNNLDRLIVRDGTTNLIEKETVLENNFTINLTKEFNGSSLYLEAKANTNLKQITQVTNLTDVTLPITSLEVEIPLVFNADGSINKTISITVKAEDGSTKLYTIQIKRGTQLSSNKDIASIDVYDLNEELIKTYTSFNQMSLTVSYQISAIKIVVNLVDAKSSVSLDSIYLLTPNQAKTIEFKVKAEDGSLSDKYVITVFRDKASNDASLKNLEVFDKDGNNLISFNKDIKHYEVKLDYTHTYVDVLYDKENTNQTVMGSLDRQTLSRGVNKLQVFVTAEDNSTVIIYTITITLVDMSNTIFSITVNGITVLVTDELVYEFSNLSFQTKEIVIEFETSPYAKKIGTGKFNVNVGLNEFTIYAESEDNQKGTEYKIRITRLAADQNTFINSLSIYDVYNKKELKTNEPLRKDLSNYTVTLDPKSTYTYVDIEVNLQSELSVVDNLGRYELIENNGLILEVIKLIVTAEDGSMRTYEIKFMKVNQTTLNNENHIIDIELIGNNGINYFEDMFDQNKVIQDKVTVPYLVNLLNLNVYLPKGATLHTNNLKTYSLVSGETLEINIQAKAEDGSVSDKTYVLTIYRELPNTNNLLDQIYINQEPLSSFNSTINSYQLKVDYLAVSKIQLSAELSDLRARIVGEGIKNIKHGLNTFDLIVYAEDGSENVYRIEIFALSYETELLELTVDGKSIDFEPNKLQYEVNIPYQQTEVVIDGRTNIFGNIIGLGTKRNLKVGENKFQIKVQSEANTFGEVYEITIIREEPNHDATLKSLVVKDTKGNILPFTQNFDPFTQEYIIMLSDKNIMTVFIEATANQETSIVYQTGLQLLEGLIDGKYHTILNVTVVSESGIENKYTISFYREVKLDDVFEIMSFNLYGNNLVNYLGTSPNSLVSFDIKTLTYELKVPYTLTSMNLEINSLGKVYGAGQKLFNIDNEIIYEVFVESISKVNRSEIYTIRITKEEVSSYNLLDNLYVNNEALLNFNPNLNNYELTIDVKETNTFILDGVTSASKVSGFGTYTLLPGKNIFPINVTAENGVINTYTITVFYVDSNALLESLRIKESNEAIYNELTAKQTENFIFSPETFEYTIYVSPDTRYINISGSAKNIAGAKVLGFGTYRLNLETEKINVQVTAEDGKTTEVYSITFIKRIILANDAKLQLLVIDGYQLAFDRDTYQYKLNVSNDVNQLSVYAKTNSDLAKVSVVGYEIGNPSSILALEIDDLVEGNNVLLIKVEAQDGTISYYRLNVLKEKQENLIVVVLLIIAIILWAITVLALLIKRINRNKNDRKERMIV</sequence>
<protein>
    <submittedName>
        <fullName evidence="3">Cadherin-like beta sandwich domain</fullName>
    </submittedName>
</protein>
<evidence type="ECO:0000313" key="3">
    <source>
        <dbReference type="EMBL" id="VEU83232.1"/>
    </source>
</evidence>
<evidence type="ECO:0000256" key="1">
    <source>
        <dbReference type="SAM" id="Phobius"/>
    </source>
</evidence>
<evidence type="ECO:0000313" key="4">
    <source>
        <dbReference type="Proteomes" id="UP000290909"/>
    </source>
</evidence>
<evidence type="ECO:0000259" key="2">
    <source>
        <dbReference type="Pfam" id="PF12733"/>
    </source>
</evidence>
<accession>A0A449BLC3</accession>
<reference evidence="3 4" key="1">
    <citation type="submission" date="2019-01" db="EMBL/GenBank/DDBJ databases">
        <authorList>
            <consortium name="Pathogen Informatics"/>
        </authorList>
    </citation>
    <scope>NUCLEOTIDE SEQUENCE [LARGE SCALE GENOMIC DNA]</scope>
    <source>
        <strain evidence="3 4">NCTC10172</strain>
    </source>
</reference>
<keyword evidence="1" id="KW-0472">Membrane</keyword>
<feature type="domain" description="Cadherin-like beta-sandwich-like" evidence="2">
    <location>
        <begin position="861"/>
        <end position="935"/>
    </location>
</feature>